<dbReference type="Pfam" id="PF00884">
    <property type="entry name" value="Sulfatase"/>
    <property type="match status" value="1"/>
</dbReference>
<dbReference type="PANTHER" id="PTHR46615">
    <property type="entry name" value="ARYLSULFATASE K"/>
    <property type="match status" value="1"/>
</dbReference>
<evidence type="ECO:0000313" key="3">
    <source>
        <dbReference type="Proteomes" id="UP000193077"/>
    </source>
</evidence>
<protein>
    <submittedName>
        <fullName evidence="2">Choline-sulfatase</fullName>
        <ecNumber evidence="2">3.1.6.6</ecNumber>
    </submittedName>
</protein>
<dbReference type="InterPro" id="IPR051849">
    <property type="entry name" value="GAG-degrading_sulfatase"/>
</dbReference>
<dbReference type="EMBL" id="FWFO01000001">
    <property type="protein sequence ID" value="SLN24762.1"/>
    <property type="molecule type" value="Genomic_DNA"/>
</dbReference>
<organism evidence="2 3">
    <name type="scientific">Falsiruegeria litorea R37</name>
    <dbReference type="NCBI Taxonomy" id="1200284"/>
    <lineage>
        <taxon>Bacteria</taxon>
        <taxon>Pseudomonadati</taxon>
        <taxon>Pseudomonadota</taxon>
        <taxon>Alphaproteobacteria</taxon>
        <taxon>Rhodobacterales</taxon>
        <taxon>Roseobacteraceae</taxon>
        <taxon>Falsiruegeria</taxon>
    </lineage>
</organism>
<dbReference type="AlphaFoldDB" id="A0A1Y5RT49"/>
<proteinExistence type="predicted"/>
<dbReference type="EC" id="3.1.6.6" evidence="2"/>
<gene>
    <name evidence="2" type="primary">betC_3</name>
    <name evidence="2" type="ORF">TRL7639_00820</name>
</gene>
<dbReference type="OrthoDB" id="9795675at2"/>
<keyword evidence="2" id="KW-0378">Hydrolase</keyword>
<dbReference type="RefSeq" id="WP_085796247.1">
    <property type="nucleotide sequence ID" value="NZ_FWFO01000001.1"/>
</dbReference>
<sequence length="492" mass="54061">MNEHTNFLVIISDEHRKDAMGCAGHPIVKTPNLDALAARGTMFDAAYTPSPMCVPTRAALASGDWVHKTGHWDSATPYAGHPRSWMGHLRDAGREVVSIGKLHFRSGEDDNGFSEEILPMHVVGGVGWAVGLLRENPPPYDSAAELAGDVGVGSSTYTDYDLAITDATEAWLTDPVRQDQPWAAFVSLVSPHYPLTCPEEWSAMYDPADMDVPVGYGKGIPDHPELRNIKDFFHYDDYFDEQKMREAKVAYYGLTSFMDDCVGRVLKALEESGQLENTVVLYVSDHGDMMGDQGFWTKQVMYEASAGVPMIAAGPGVPAGHRVATCTNLVDIAATAREVCAVPEDEASAALPGISLRAVANAPDDLDRTGFSEYHDGGSKTGTFMVRWGHWKYVHYVGHSPQLFDLNTDPHEQVNRAMDGVNDPEVQAALIEGERRLREICDPDDVNARAFDDQRLKIAELGGEEACRTAFVFNHTPTPVEQAELNRQKNTH</sequence>
<dbReference type="GO" id="GO:0015024">
    <property type="term" value="F:glucuronate-2-sulfatase activity"/>
    <property type="evidence" value="ECO:0007669"/>
    <property type="project" value="TreeGrafter"/>
</dbReference>
<dbReference type="GO" id="GO:0047753">
    <property type="term" value="F:choline-sulfatase activity"/>
    <property type="evidence" value="ECO:0007669"/>
    <property type="project" value="UniProtKB-EC"/>
</dbReference>
<dbReference type="InterPro" id="IPR017850">
    <property type="entry name" value="Alkaline_phosphatase_core_sf"/>
</dbReference>
<dbReference type="SUPFAM" id="SSF53649">
    <property type="entry name" value="Alkaline phosphatase-like"/>
    <property type="match status" value="1"/>
</dbReference>
<dbReference type="CDD" id="cd16037">
    <property type="entry name" value="sulfatase_like"/>
    <property type="match status" value="1"/>
</dbReference>
<keyword evidence="3" id="KW-1185">Reference proteome</keyword>
<accession>A0A1Y5RT49</accession>
<evidence type="ECO:0000313" key="2">
    <source>
        <dbReference type="EMBL" id="SLN24762.1"/>
    </source>
</evidence>
<reference evidence="2 3" key="1">
    <citation type="submission" date="2017-03" db="EMBL/GenBank/DDBJ databases">
        <authorList>
            <person name="Afonso C.L."/>
            <person name="Miller P.J."/>
            <person name="Scott M.A."/>
            <person name="Spackman E."/>
            <person name="Goraichik I."/>
            <person name="Dimitrov K.M."/>
            <person name="Suarez D.L."/>
            <person name="Swayne D.E."/>
        </authorList>
    </citation>
    <scope>NUCLEOTIDE SEQUENCE [LARGE SCALE GENOMIC DNA]</scope>
    <source>
        <strain evidence="2 3">CECT 7639</strain>
    </source>
</reference>
<evidence type="ECO:0000259" key="1">
    <source>
        <dbReference type="Pfam" id="PF00884"/>
    </source>
</evidence>
<dbReference type="Gene3D" id="3.40.720.10">
    <property type="entry name" value="Alkaline Phosphatase, subunit A"/>
    <property type="match status" value="1"/>
</dbReference>
<feature type="domain" description="Sulfatase N-terminal" evidence="1">
    <location>
        <begin position="6"/>
        <end position="336"/>
    </location>
</feature>
<dbReference type="InterPro" id="IPR000917">
    <property type="entry name" value="Sulfatase_N"/>
</dbReference>
<dbReference type="PANTHER" id="PTHR46615:SF1">
    <property type="entry name" value="ARYLSULFATASE K"/>
    <property type="match status" value="1"/>
</dbReference>
<dbReference type="GO" id="GO:0004065">
    <property type="term" value="F:arylsulfatase activity"/>
    <property type="evidence" value="ECO:0007669"/>
    <property type="project" value="TreeGrafter"/>
</dbReference>
<dbReference type="Proteomes" id="UP000193077">
    <property type="component" value="Unassembled WGS sequence"/>
</dbReference>
<name>A0A1Y5RT49_9RHOB</name>